<dbReference type="Proteomes" id="UP001499959">
    <property type="component" value="Unassembled WGS sequence"/>
</dbReference>
<protein>
    <recommendedName>
        <fullName evidence="1">Pyrrolo-quinoline quinone repeat domain-containing protein</fullName>
    </recommendedName>
</protein>
<organism evidence="2 3">
    <name type="scientific">Lysobacter hankyongensis</name>
    <dbReference type="NCBI Taxonomy" id="1176535"/>
    <lineage>
        <taxon>Bacteria</taxon>
        <taxon>Pseudomonadati</taxon>
        <taxon>Pseudomonadota</taxon>
        <taxon>Gammaproteobacteria</taxon>
        <taxon>Lysobacterales</taxon>
        <taxon>Lysobacteraceae</taxon>
        <taxon>Lysobacter</taxon>
    </lineage>
</organism>
<evidence type="ECO:0000313" key="2">
    <source>
        <dbReference type="EMBL" id="GAA4786213.1"/>
    </source>
</evidence>
<dbReference type="RefSeq" id="WP_345302077.1">
    <property type="nucleotide sequence ID" value="NZ_BAABJE010000002.1"/>
</dbReference>
<dbReference type="SUPFAM" id="SSF50998">
    <property type="entry name" value="Quinoprotein alcohol dehydrogenase-like"/>
    <property type="match status" value="1"/>
</dbReference>
<dbReference type="InterPro" id="IPR015943">
    <property type="entry name" value="WD40/YVTN_repeat-like_dom_sf"/>
</dbReference>
<accession>A0ABP9AU10</accession>
<dbReference type="SMART" id="SM00564">
    <property type="entry name" value="PQQ"/>
    <property type="match status" value="2"/>
</dbReference>
<dbReference type="Pfam" id="PF13360">
    <property type="entry name" value="PQQ_2"/>
    <property type="match status" value="1"/>
</dbReference>
<sequence>MEEAPNPRDLLFVGTYGHVRAIDKRTGEDRWQTSLPATGYETVSVLCEGFRVFAGSKGYVFALDARTGEILWTNGLSGLGHNDMSLAVQTACAEPPPLPPLSTEREDADISAEFDGEVEAIDEPGKA</sequence>
<dbReference type="InterPro" id="IPR002372">
    <property type="entry name" value="PQQ_rpt_dom"/>
</dbReference>
<feature type="domain" description="Pyrrolo-quinoline quinone repeat" evidence="1">
    <location>
        <begin position="17"/>
        <end position="86"/>
    </location>
</feature>
<comment type="caution">
    <text evidence="2">The sequence shown here is derived from an EMBL/GenBank/DDBJ whole genome shotgun (WGS) entry which is preliminary data.</text>
</comment>
<dbReference type="EMBL" id="BAABJE010000002">
    <property type="protein sequence ID" value="GAA4786213.1"/>
    <property type="molecule type" value="Genomic_DNA"/>
</dbReference>
<dbReference type="InterPro" id="IPR018391">
    <property type="entry name" value="PQQ_b-propeller_rpt"/>
</dbReference>
<dbReference type="Gene3D" id="2.130.10.10">
    <property type="entry name" value="YVTN repeat-like/Quinoprotein amine dehydrogenase"/>
    <property type="match status" value="1"/>
</dbReference>
<evidence type="ECO:0000313" key="3">
    <source>
        <dbReference type="Proteomes" id="UP001499959"/>
    </source>
</evidence>
<dbReference type="InterPro" id="IPR011047">
    <property type="entry name" value="Quinoprotein_ADH-like_sf"/>
</dbReference>
<keyword evidence="3" id="KW-1185">Reference proteome</keyword>
<name>A0ABP9AU10_9GAMM</name>
<reference evidence="3" key="1">
    <citation type="journal article" date="2019" name="Int. J. Syst. Evol. Microbiol.">
        <title>The Global Catalogue of Microorganisms (GCM) 10K type strain sequencing project: providing services to taxonomists for standard genome sequencing and annotation.</title>
        <authorList>
            <consortium name="The Broad Institute Genomics Platform"/>
            <consortium name="The Broad Institute Genome Sequencing Center for Infectious Disease"/>
            <person name="Wu L."/>
            <person name="Ma J."/>
        </authorList>
    </citation>
    <scope>NUCLEOTIDE SEQUENCE [LARGE SCALE GENOMIC DNA]</scope>
    <source>
        <strain evidence="3">JCM 18204</strain>
    </source>
</reference>
<proteinExistence type="predicted"/>
<evidence type="ECO:0000259" key="1">
    <source>
        <dbReference type="Pfam" id="PF13360"/>
    </source>
</evidence>
<gene>
    <name evidence="2" type="ORF">GCM10023307_08690</name>
</gene>